<accession>A0ABM1SLV6</accession>
<gene>
    <name evidence="4" type="primary">LOC111086356</name>
</gene>
<evidence type="ECO:0000256" key="1">
    <source>
        <dbReference type="SAM" id="Phobius"/>
    </source>
</evidence>
<keyword evidence="1" id="KW-0812">Transmembrane</keyword>
<evidence type="ECO:0000313" key="4">
    <source>
        <dbReference type="RefSeq" id="XP_022244612.1"/>
    </source>
</evidence>
<dbReference type="InterPro" id="IPR052728">
    <property type="entry name" value="O2_lipid_transport_reg"/>
</dbReference>
<sequence>MRVFSINWIILGNTFYLLSYNQVGALSKVLDLGKDLAFQLVLQTTFAVDTFFFISGLLVTHRTLRKLGENQDQLNLLKFYIHRYWRLTPAFVLISALIIIAPNFGSGPIWHDKLDTLAKVCRKNWWTNLLYISNFLKPENICVPHGFYLACEMQFFLLSPVFIMTLYRKSIVGKLLLALGIFGSMVTVGILTPLFNQMPTLLFSITEPNTLPMTWNYGKIVAFLGWTVAFTCNLAVVFGVYAWNRGYLPRLVTGAVYACVSRFVWTLGLSWVVVACTNGYGGTINSLLSWKFYIPLSRVSYMVFLLHPAFIIFFSGHYRSTLYYSSCLVFYLFIAYTSVSYLGGFLCSLFYQTPFWSLERFFVSLMSKNTLSTDDDLNRDGSQNGAEDDHWLTRNKKELDLKEVGITMKNYNARWGECGTQNKVYTAKV</sequence>
<reference evidence="4" key="1">
    <citation type="submission" date="2025-08" db="UniProtKB">
        <authorList>
            <consortium name="RefSeq"/>
        </authorList>
    </citation>
    <scope>IDENTIFICATION</scope>
    <source>
        <tissue evidence="4">Muscle</tissue>
    </source>
</reference>
<feature type="transmembrane region" description="Helical" evidence="1">
    <location>
        <begin position="175"/>
        <end position="195"/>
    </location>
</feature>
<feature type="transmembrane region" description="Helical" evidence="1">
    <location>
        <begin position="220"/>
        <end position="243"/>
    </location>
</feature>
<dbReference type="PANTHER" id="PTHR11161">
    <property type="entry name" value="O-ACYLTRANSFERASE"/>
    <property type="match status" value="1"/>
</dbReference>
<feature type="transmembrane region" description="Helical" evidence="1">
    <location>
        <begin position="84"/>
        <end position="104"/>
    </location>
</feature>
<dbReference type="Pfam" id="PF01757">
    <property type="entry name" value="Acyl_transf_3"/>
    <property type="match status" value="1"/>
</dbReference>
<proteinExistence type="predicted"/>
<evidence type="ECO:0000313" key="3">
    <source>
        <dbReference type="Proteomes" id="UP000694941"/>
    </source>
</evidence>
<organism evidence="3 4">
    <name type="scientific">Limulus polyphemus</name>
    <name type="common">Atlantic horseshoe crab</name>
    <dbReference type="NCBI Taxonomy" id="6850"/>
    <lineage>
        <taxon>Eukaryota</taxon>
        <taxon>Metazoa</taxon>
        <taxon>Ecdysozoa</taxon>
        <taxon>Arthropoda</taxon>
        <taxon>Chelicerata</taxon>
        <taxon>Merostomata</taxon>
        <taxon>Xiphosura</taxon>
        <taxon>Limulidae</taxon>
        <taxon>Limulus</taxon>
    </lineage>
</organism>
<keyword evidence="1" id="KW-1133">Transmembrane helix</keyword>
<keyword evidence="3" id="KW-1185">Reference proteome</keyword>
<feature type="transmembrane region" description="Helical" evidence="1">
    <location>
        <begin position="255"/>
        <end position="280"/>
    </location>
</feature>
<dbReference type="Proteomes" id="UP000694941">
    <property type="component" value="Unplaced"/>
</dbReference>
<dbReference type="InterPro" id="IPR002656">
    <property type="entry name" value="Acyl_transf_3_dom"/>
</dbReference>
<feature type="transmembrane region" description="Helical" evidence="1">
    <location>
        <begin position="328"/>
        <end position="351"/>
    </location>
</feature>
<dbReference type="GeneID" id="111086356"/>
<name>A0ABM1SLV6_LIMPO</name>
<evidence type="ECO:0000259" key="2">
    <source>
        <dbReference type="Pfam" id="PF01757"/>
    </source>
</evidence>
<feature type="transmembrane region" description="Helical" evidence="1">
    <location>
        <begin position="145"/>
        <end position="163"/>
    </location>
</feature>
<feature type="domain" description="Acyltransferase 3" evidence="2">
    <location>
        <begin position="1"/>
        <end position="343"/>
    </location>
</feature>
<dbReference type="PANTHER" id="PTHR11161:SF0">
    <property type="entry name" value="O-ACYLTRANSFERASE LIKE PROTEIN"/>
    <property type="match status" value="1"/>
</dbReference>
<feature type="transmembrane region" description="Helical" evidence="1">
    <location>
        <begin position="292"/>
        <end position="316"/>
    </location>
</feature>
<dbReference type="RefSeq" id="XP_022244612.1">
    <property type="nucleotide sequence ID" value="XM_022388904.1"/>
</dbReference>
<keyword evidence="1" id="KW-0472">Membrane</keyword>
<feature type="transmembrane region" description="Helical" evidence="1">
    <location>
        <begin position="36"/>
        <end position="59"/>
    </location>
</feature>
<protein>
    <submittedName>
        <fullName evidence="4">O-acyltransferase like protein-like</fullName>
    </submittedName>
</protein>